<accession>A0A151RPD3</accession>
<feature type="non-terminal residue" evidence="1">
    <location>
        <position position="1"/>
    </location>
</feature>
<organism evidence="1 2">
    <name type="scientific">Cajanus cajan</name>
    <name type="common">Pigeon pea</name>
    <name type="synonym">Cajanus indicus</name>
    <dbReference type="NCBI Taxonomy" id="3821"/>
    <lineage>
        <taxon>Eukaryota</taxon>
        <taxon>Viridiplantae</taxon>
        <taxon>Streptophyta</taxon>
        <taxon>Embryophyta</taxon>
        <taxon>Tracheophyta</taxon>
        <taxon>Spermatophyta</taxon>
        <taxon>Magnoliopsida</taxon>
        <taxon>eudicotyledons</taxon>
        <taxon>Gunneridae</taxon>
        <taxon>Pentapetalae</taxon>
        <taxon>rosids</taxon>
        <taxon>fabids</taxon>
        <taxon>Fabales</taxon>
        <taxon>Fabaceae</taxon>
        <taxon>Papilionoideae</taxon>
        <taxon>50 kb inversion clade</taxon>
        <taxon>NPAAA clade</taxon>
        <taxon>indigoferoid/millettioid clade</taxon>
        <taxon>Phaseoleae</taxon>
        <taxon>Cajanus</taxon>
    </lineage>
</organism>
<proteinExistence type="predicted"/>
<reference evidence="1" key="1">
    <citation type="journal article" date="2012" name="Nat. Biotechnol.">
        <title>Draft genome sequence of pigeonpea (Cajanus cajan), an orphan legume crop of resource-poor farmers.</title>
        <authorList>
            <person name="Varshney R.K."/>
            <person name="Chen W."/>
            <person name="Li Y."/>
            <person name="Bharti A.K."/>
            <person name="Saxena R.K."/>
            <person name="Schlueter J.A."/>
            <person name="Donoghue M.T."/>
            <person name="Azam S."/>
            <person name="Fan G."/>
            <person name="Whaley A.M."/>
            <person name="Farmer A.D."/>
            <person name="Sheridan J."/>
            <person name="Iwata A."/>
            <person name="Tuteja R."/>
            <person name="Penmetsa R.V."/>
            <person name="Wu W."/>
            <person name="Upadhyaya H.D."/>
            <person name="Yang S.P."/>
            <person name="Shah T."/>
            <person name="Saxena K.B."/>
            <person name="Michael T."/>
            <person name="McCombie W.R."/>
            <person name="Yang B."/>
            <person name="Zhang G."/>
            <person name="Yang H."/>
            <person name="Wang J."/>
            <person name="Spillane C."/>
            <person name="Cook D.R."/>
            <person name="May G.D."/>
            <person name="Xu X."/>
            <person name="Jackson S.A."/>
        </authorList>
    </citation>
    <scope>NUCLEOTIDE SEQUENCE [LARGE SCALE GENOMIC DNA]</scope>
</reference>
<sequence>QFLNHIPEVVLVDVVHRRLVLLGGPVPVDRVWLGLGWVEGGFLSDGLGDLLRELVEVPEVVFPVGIVGSRGRGCGYGYASIRVCRGMTAFIHYKIQTLSLSLCFCFSGASAPLVVGFSYLRCSVGTHHTTLYTIQFLFS</sequence>
<dbReference type="Proteomes" id="UP000075243">
    <property type="component" value="Unassembled WGS sequence"/>
</dbReference>
<dbReference type="EMBL" id="KQ483628">
    <property type="protein sequence ID" value="KYP44396.1"/>
    <property type="molecule type" value="Genomic_DNA"/>
</dbReference>
<dbReference type="AlphaFoldDB" id="A0A151RPD3"/>
<gene>
    <name evidence="1" type="ORF">KK1_034122</name>
</gene>
<evidence type="ECO:0000313" key="1">
    <source>
        <dbReference type="EMBL" id="KYP44396.1"/>
    </source>
</evidence>
<dbReference type="Gramene" id="C.cajan_36155.t">
    <property type="protein sequence ID" value="C.cajan_36155.t.cds1"/>
    <property type="gene ID" value="C.cajan_36155"/>
</dbReference>
<keyword evidence="2" id="KW-1185">Reference proteome</keyword>
<evidence type="ECO:0000313" key="2">
    <source>
        <dbReference type="Proteomes" id="UP000075243"/>
    </source>
</evidence>
<name>A0A151RPD3_CAJCA</name>
<protein>
    <submittedName>
        <fullName evidence="1">Uncharacterized protein</fullName>
    </submittedName>
</protein>